<evidence type="ECO:0000256" key="2">
    <source>
        <dbReference type="ARBA" id="ARBA00023033"/>
    </source>
</evidence>
<dbReference type="GO" id="GO:0020037">
    <property type="term" value="F:heme binding"/>
    <property type="evidence" value="ECO:0007669"/>
    <property type="project" value="InterPro"/>
</dbReference>
<accession>A0AAV5TBL2</accession>
<dbReference type="InterPro" id="IPR036396">
    <property type="entry name" value="Cyt_P450_sf"/>
</dbReference>
<dbReference type="GO" id="GO:0016705">
    <property type="term" value="F:oxidoreductase activity, acting on paired donors, with incorporation or reduction of molecular oxygen"/>
    <property type="evidence" value="ECO:0007669"/>
    <property type="project" value="InterPro"/>
</dbReference>
<feature type="non-terminal residue" evidence="5">
    <location>
        <position position="1"/>
    </location>
</feature>
<feature type="binding site" description="axial binding residue" evidence="3">
    <location>
        <position position="307"/>
    </location>
    <ligand>
        <name>heme</name>
        <dbReference type="ChEBI" id="CHEBI:30413"/>
    </ligand>
    <ligandPart>
        <name>Fe</name>
        <dbReference type="ChEBI" id="CHEBI:18248"/>
    </ligandPart>
</feature>
<evidence type="ECO:0000313" key="5">
    <source>
        <dbReference type="EMBL" id="GMS92941.1"/>
    </source>
</evidence>
<name>A0AAV5TBL2_9BILA</name>
<keyword evidence="6" id="KW-1185">Reference proteome</keyword>
<evidence type="ECO:0000256" key="3">
    <source>
        <dbReference type="PIRSR" id="PIRSR602401-1"/>
    </source>
</evidence>
<proteinExistence type="inferred from homology"/>
<keyword evidence="3 4" id="KW-0408">Iron</keyword>
<comment type="similarity">
    <text evidence="1 4">Belongs to the cytochrome P450 family.</text>
</comment>
<dbReference type="Pfam" id="PF00067">
    <property type="entry name" value="p450"/>
    <property type="match status" value="1"/>
</dbReference>
<dbReference type="PRINTS" id="PR00463">
    <property type="entry name" value="EP450I"/>
</dbReference>
<keyword evidence="4" id="KW-0560">Oxidoreductase</keyword>
<keyword evidence="3 4" id="KW-0479">Metal-binding</keyword>
<dbReference type="SUPFAM" id="SSF48264">
    <property type="entry name" value="Cytochrome P450"/>
    <property type="match status" value="1"/>
</dbReference>
<evidence type="ECO:0008006" key="7">
    <source>
        <dbReference type="Google" id="ProtNLM"/>
    </source>
</evidence>
<dbReference type="PRINTS" id="PR00385">
    <property type="entry name" value="P450"/>
</dbReference>
<dbReference type="PANTHER" id="PTHR24284:SF1">
    <property type="entry name" value="CYTOCHROME P450 FAMILY"/>
    <property type="match status" value="1"/>
</dbReference>
<dbReference type="InterPro" id="IPR002401">
    <property type="entry name" value="Cyt_P450_E_grp-I"/>
</dbReference>
<evidence type="ECO:0000256" key="4">
    <source>
        <dbReference type="RuleBase" id="RU000461"/>
    </source>
</evidence>
<gene>
    <name evidence="5" type="ORF">PENTCL1PPCAC_15116</name>
</gene>
<dbReference type="EMBL" id="BTSX01000004">
    <property type="protein sequence ID" value="GMS92941.1"/>
    <property type="molecule type" value="Genomic_DNA"/>
</dbReference>
<protein>
    <recommendedName>
        <fullName evidence="7">Cytochrome P450</fullName>
    </recommendedName>
</protein>
<evidence type="ECO:0000256" key="1">
    <source>
        <dbReference type="ARBA" id="ARBA00010617"/>
    </source>
</evidence>
<dbReference type="GO" id="GO:0005506">
    <property type="term" value="F:iron ion binding"/>
    <property type="evidence" value="ECO:0007669"/>
    <property type="project" value="InterPro"/>
</dbReference>
<dbReference type="InterPro" id="IPR001128">
    <property type="entry name" value="Cyt_P450"/>
</dbReference>
<comment type="caution">
    <text evidence="5">The sequence shown here is derived from an EMBL/GenBank/DDBJ whole genome shotgun (WGS) entry which is preliminary data.</text>
</comment>
<dbReference type="Proteomes" id="UP001432027">
    <property type="component" value="Unassembled WGS sequence"/>
</dbReference>
<dbReference type="AlphaFoldDB" id="A0AAV5TBL2"/>
<dbReference type="InterPro" id="IPR017972">
    <property type="entry name" value="Cyt_P450_CS"/>
</dbReference>
<comment type="cofactor">
    <cofactor evidence="3">
        <name>heme</name>
        <dbReference type="ChEBI" id="CHEBI:30413"/>
    </cofactor>
</comment>
<feature type="non-terminal residue" evidence="5">
    <location>
        <position position="360"/>
    </location>
</feature>
<keyword evidence="2 4" id="KW-0503">Monooxygenase</keyword>
<dbReference type="PROSITE" id="PS00086">
    <property type="entry name" value="CYTOCHROME_P450"/>
    <property type="match status" value="1"/>
</dbReference>
<organism evidence="5 6">
    <name type="scientific">Pristionchus entomophagus</name>
    <dbReference type="NCBI Taxonomy" id="358040"/>
    <lineage>
        <taxon>Eukaryota</taxon>
        <taxon>Metazoa</taxon>
        <taxon>Ecdysozoa</taxon>
        <taxon>Nematoda</taxon>
        <taxon>Chromadorea</taxon>
        <taxon>Rhabditida</taxon>
        <taxon>Rhabditina</taxon>
        <taxon>Diplogasteromorpha</taxon>
        <taxon>Diplogasteroidea</taxon>
        <taxon>Neodiplogasteridae</taxon>
        <taxon>Pristionchus</taxon>
    </lineage>
</organism>
<evidence type="ECO:0000313" key="6">
    <source>
        <dbReference type="Proteomes" id="UP001432027"/>
    </source>
</evidence>
<reference evidence="5" key="1">
    <citation type="submission" date="2023-10" db="EMBL/GenBank/DDBJ databases">
        <title>Genome assembly of Pristionchus species.</title>
        <authorList>
            <person name="Yoshida K."/>
            <person name="Sommer R.J."/>
        </authorList>
    </citation>
    <scope>NUCLEOTIDE SEQUENCE</scope>
    <source>
        <strain evidence="5">RS0144</strain>
    </source>
</reference>
<dbReference type="GO" id="GO:0004497">
    <property type="term" value="F:monooxygenase activity"/>
    <property type="evidence" value="ECO:0007669"/>
    <property type="project" value="UniProtKB-KW"/>
</dbReference>
<sequence length="360" mass="41453">GKNVMEEQVRSSVADYITHLDSIEDKDHANLRWPIQVMVANIINDVLFGFRYKYDDIQPLMDYVEGFNKMLLDMTASKGLLLALVFPRIRNWPIIGWYTVGKTKEMFHKVTSIGEYIVNNVDNCLKDYSIEDEPTCFVHAYKQKMGQTAYLDHPNLLATCSDFFLAGMETTTTTLRWAMLFFAVNQQAQEKLRREIHTVVGRDRLPAMADLQKMLYARACILEVQRRANILQHNVHRVTVRDVEIRGQTIPKGTWVNGDIHYLMANEKLFKNPEEFRPERYIAEDGETLRKDLVELTLPFSIGKRVCAGEGIARVELFLGLTGTFQHYRISPCKGAEINLEPLATGIILQPHEQRLCIQK</sequence>
<dbReference type="Gene3D" id="1.10.630.10">
    <property type="entry name" value="Cytochrome P450"/>
    <property type="match status" value="1"/>
</dbReference>
<dbReference type="PANTHER" id="PTHR24284">
    <property type="entry name" value="CYTOCHROME P450 FAMILY"/>
    <property type="match status" value="1"/>
</dbReference>
<keyword evidence="3 4" id="KW-0349">Heme</keyword>